<dbReference type="Pfam" id="PF13561">
    <property type="entry name" value="adh_short_C2"/>
    <property type="match status" value="1"/>
</dbReference>
<comment type="similarity">
    <text evidence="1">Belongs to the short-chain dehydrogenases/reductases (SDR) family.</text>
</comment>
<name>A0A5N5QP18_9AGAM</name>
<dbReference type="PRINTS" id="PR00081">
    <property type="entry name" value="GDHRDH"/>
</dbReference>
<dbReference type="EMBL" id="SSOP01000036">
    <property type="protein sequence ID" value="KAB5593512.1"/>
    <property type="molecule type" value="Genomic_DNA"/>
</dbReference>
<reference evidence="2 3" key="1">
    <citation type="journal article" date="2019" name="Fungal Biol. Biotechnol.">
        <title>Draft genome sequence of fastidious pathogen Ceratobasidium theobromae, which causes vascular-streak dieback in Theobroma cacao.</title>
        <authorList>
            <person name="Ali S.S."/>
            <person name="Asman A."/>
            <person name="Shao J."/>
            <person name="Firmansyah A.P."/>
            <person name="Susilo A.W."/>
            <person name="Rosmana A."/>
            <person name="McMahon P."/>
            <person name="Junaid M."/>
            <person name="Guest D."/>
            <person name="Kheng T.Y."/>
            <person name="Meinhardt L.W."/>
            <person name="Bailey B.A."/>
        </authorList>
    </citation>
    <scope>NUCLEOTIDE SEQUENCE [LARGE SCALE GENOMIC DNA]</scope>
    <source>
        <strain evidence="2 3">CT2</strain>
    </source>
</reference>
<dbReference type="GO" id="GO:0048038">
    <property type="term" value="F:quinone binding"/>
    <property type="evidence" value="ECO:0007669"/>
    <property type="project" value="TreeGrafter"/>
</dbReference>
<dbReference type="Proteomes" id="UP000383932">
    <property type="component" value="Unassembled WGS sequence"/>
</dbReference>
<dbReference type="GO" id="GO:0016616">
    <property type="term" value="F:oxidoreductase activity, acting on the CH-OH group of donors, NAD or NADP as acceptor"/>
    <property type="evidence" value="ECO:0007669"/>
    <property type="project" value="TreeGrafter"/>
</dbReference>
<dbReference type="PRINTS" id="PR00080">
    <property type="entry name" value="SDRFAMILY"/>
</dbReference>
<dbReference type="AlphaFoldDB" id="A0A5N5QP18"/>
<proteinExistence type="inferred from homology"/>
<evidence type="ECO:0000313" key="2">
    <source>
        <dbReference type="EMBL" id="KAB5593512.1"/>
    </source>
</evidence>
<evidence type="ECO:0000313" key="3">
    <source>
        <dbReference type="Proteomes" id="UP000383932"/>
    </source>
</evidence>
<dbReference type="PANTHER" id="PTHR42760:SF121">
    <property type="entry name" value="3-OXOACYL-(ACYL-CARRIER-PROTEIN) REDUCTASE"/>
    <property type="match status" value="1"/>
</dbReference>
<keyword evidence="3" id="KW-1185">Reference proteome</keyword>
<evidence type="ECO:0000256" key="1">
    <source>
        <dbReference type="ARBA" id="ARBA00006484"/>
    </source>
</evidence>
<dbReference type="FunFam" id="3.40.50.720:FF:000084">
    <property type="entry name" value="Short-chain dehydrogenase reductase"/>
    <property type="match status" value="1"/>
</dbReference>
<dbReference type="SUPFAM" id="SSF51735">
    <property type="entry name" value="NAD(P)-binding Rossmann-fold domains"/>
    <property type="match status" value="1"/>
</dbReference>
<protein>
    <submittedName>
        <fullName evidence="2">Diacetyl reductase (S)-acetoin forming</fullName>
    </submittedName>
</protein>
<dbReference type="Gene3D" id="3.40.50.720">
    <property type="entry name" value="NAD(P)-binding Rossmann-like Domain"/>
    <property type="match status" value="1"/>
</dbReference>
<dbReference type="InterPro" id="IPR036291">
    <property type="entry name" value="NAD(P)-bd_dom_sf"/>
</dbReference>
<dbReference type="OrthoDB" id="5327538at2759"/>
<dbReference type="PANTHER" id="PTHR42760">
    <property type="entry name" value="SHORT-CHAIN DEHYDROGENASES/REDUCTASES FAMILY MEMBER"/>
    <property type="match status" value="1"/>
</dbReference>
<accession>A0A5N5QP18</accession>
<dbReference type="InterPro" id="IPR002347">
    <property type="entry name" value="SDR_fam"/>
</dbReference>
<gene>
    <name evidence="2" type="ORF">CTheo_3060</name>
</gene>
<sequence>MTPSVSAISEPSRHQVEKSAIVTGAAQGIGLALARQLAHDGFGVILSDLELQSEIGKAAAKGISITSGRPVIFMAGDVTVESDVNALVQRAVDEFGGLDVMVANAGVCTVNSLMDTTLSEWDLNMNVNALGVLYCYRSAARQMIKQGRGGRLIGASTVCAIKGNNTVAAYSASKFAMRGLTQAAALEWAPYKITVNSYSGGCIRTDMHLGSAQVVSERMKLPRDMLLKGAYSNIPLGYCGEPEDIAGLVSFLASPSSHYITGQTIGVDGGLQMN</sequence>
<comment type="caution">
    <text evidence="2">The sequence shown here is derived from an EMBL/GenBank/DDBJ whole genome shotgun (WGS) entry which is preliminary data.</text>
</comment>
<organism evidence="2 3">
    <name type="scientific">Ceratobasidium theobromae</name>
    <dbReference type="NCBI Taxonomy" id="1582974"/>
    <lineage>
        <taxon>Eukaryota</taxon>
        <taxon>Fungi</taxon>
        <taxon>Dikarya</taxon>
        <taxon>Basidiomycota</taxon>
        <taxon>Agaricomycotina</taxon>
        <taxon>Agaricomycetes</taxon>
        <taxon>Cantharellales</taxon>
        <taxon>Ceratobasidiaceae</taxon>
        <taxon>Ceratobasidium</taxon>
    </lineage>
</organism>
<dbReference type="GO" id="GO:0006633">
    <property type="term" value="P:fatty acid biosynthetic process"/>
    <property type="evidence" value="ECO:0007669"/>
    <property type="project" value="TreeGrafter"/>
</dbReference>